<evidence type="ECO:0000313" key="6">
    <source>
        <dbReference type="Proteomes" id="UP000076486"/>
    </source>
</evidence>
<keyword evidence="2" id="KW-0378">Hydrolase</keyword>
<name>A0A162B3T7_9GAMM</name>
<evidence type="ECO:0000313" key="5">
    <source>
        <dbReference type="EMBL" id="KZN66030.1"/>
    </source>
</evidence>
<dbReference type="CDD" id="cd06127">
    <property type="entry name" value="DEDDh"/>
    <property type="match status" value="1"/>
</dbReference>
<dbReference type="GO" id="GO:0003676">
    <property type="term" value="F:nucleic acid binding"/>
    <property type="evidence" value="ECO:0007669"/>
    <property type="project" value="InterPro"/>
</dbReference>
<dbReference type="GO" id="GO:0006259">
    <property type="term" value="P:DNA metabolic process"/>
    <property type="evidence" value="ECO:0007669"/>
    <property type="project" value="UniProtKB-ARBA"/>
</dbReference>
<dbReference type="Pfam" id="PF00929">
    <property type="entry name" value="RNase_T"/>
    <property type="match status" value="1"/>
</dbReference>
<evidence type="ECO:0000256" key="2">
    <source>
        <dbReference type="ARBA" id="ARBA00022801"/>
    </source>
</evidence>
<dbReference type="SUPFAM" id="SSF53098">
    <property type="entry name" value="Ribonuclease H-like"/>
    <property type="match status" value="1"/>
</dbReference>
<dbReference type="InterPro" id="IPR036397">
    <property type="entry name" value="RNaseH_sf"/>
</dbReference>
<dbReference type="PANTHER" id="PTHR30231:SF4">
    <property type="entry name" value="PROTEIN NEN2"/>
    <property type="match status" value="1"/>
</dbReference>
<dbReference type="PANTHER" id="PTHR30231">
    <property type="entry name" value="DNA POLYMERASE III SUBUNIT EPSILON"/>
    <property type="match status" value="1"/>
</dbReference>
<sequence length="205" mass="23196">MKWLIPNFMKTRDDPLWIESELVVVDIELTGLDVNLHEIVSVAWVEINQGKIALQSAQYKINKDVQKLAQSPIYHGISEPEIAQSGEHIEMILSTLAKVLDRKILVCHNASLDWGFIQKYFVQHGLSVKPKVIVDTLKLEKKRLLRAQEVIRQDQLTLPACRVRYGLPAYQNHNALSDALATAELLLAQVGQLDSQKTIKLSKLV</sequence>
<dbReference type="GO" id="GO:0005829">
    <property type="term" value="C:cytosol"/>
    <property type="evidence" value="ECO:0007669"/>
    <property type="project" value="TreeGrafter"/>
</dbReference>
<gene>
    <name evidence="5" type="ORF">N473_10700</name>
</gene>
<feature type="domain" description="Exonuclease" evidence="4">
    <location>
        <begin position="21"/>
        <end position="195"/>
    </location>
</feature>
<dbReference type="GO" id="GO:0008408">
    <property type="term" value="F:3'-5' exonuclease activity"/>
    <property type="evidence" value="ECO:0007669"/>
    <property type="project" value="TreeGrafter"/>
</dbReference>
<evidence type="ECO:0000259" key="4">
    <source>
        <dbReference type="SMART" id="SM00479"/>
    </source>
</evidence>
<keyword evidence="1" id="KW-0540">Nuclease</keyword>
<reference evidence="5 6" key="1">
    <citation type="submission" date="2013-07" db="EMBL/GenBank/DDBJ databases">
        <title>Comparative Genomic and Metabolomic Analysis of Twelve Strains of Pseudoalteromonas luteoviolacea.</title>
        <authorList>
            <person name="Vynne N.G."/>
            <person name="Mansson M."/>
            <person name="Gram L."/>
        </authorList>
    </citation>
    <scope>NUCLEOTIDE SEQUENCE [LARGE SCALE GENOMIC DNA]</scope>
    <source>
        <strain evidence="5 6">CPMOR-1</strain>
    </source>
</reference>
<dbReference type="EMBL" id="AUYC01000014">
    <property type="protein sequence ID" value="KZN66030.1"/>
    <property type="molecule type" value="Genomic_DNA"/>
</dbReference>
<dbReference type="RefSeq" id="WP_063366804.1">
    <property type="nucleotide sequence ID" value="NZ_AUYC01000014.1"/>
</dbReference>
<protein>
    <recommendedName>
        <fullName evidence="4">Exonuclease domain-containing protein</fullName>
    </recommendedName>
</protein>
<dbReference type="SMART" id="SM00479">
    <property type="entry name" value="EXOIII"/>
    <property type="match status" value="1"/>
</dbReference>
<comment type="caution">
    <text evidence="5">The sequence shown here is derived from an EMBL/GenBank/DDBJ whole genome shotgun (WGS) entry which is preliminary data.</text>
</comment>
<keyword evidence="3" id="KW-0269">Exonuclease</keyword>
<proteinExistence type="predicted"/>
<evidence type="ECO:0000256" key="1">
    <source>
        <dbReference type="ARBA" id="ARBA00022722"/>
    </source>
</evidence>
<dbReference type="Gene3D" id="3.30.420.10">
    <property type="entry name" value="Ribonuclease H-like superfamily/Ribonuclease H"/>
    <property type="match status" value="1"/>
</dbReference>
<accession>A0A162B3T7</accession>
<evidence type="ECO:0000256" key="3">
    <source>
        <dbReference type="ARBA" id="ARBA00022839"/>
    </source>
</evidence>
<dbReference type="Proteomes" id="UP000076486">
    <property type="component" value="Unassembled WGS sequence"/>
</dbReference>
<dbReference type="InterPro" id="IPR012337">
    <property type="entry name" value="RNaseH-like_sf"/>
</dbReference>
<dbReference type="PATRIC" id="fig|1365248.3.peg.828"/>
<organism evidence="5 6">
    <name type="scientific">Pseudoalteromonas luteoviolacea CPMOR-1</name>
    <dbReference type="NCBI Taxonomy" id="1365248"/>
    <lineage>
        <taxon>Bacteria</taxon>
        <taxon>Pseudomonadati</taxon>
        <taxon>Pseudomonadota</taxon>
        <taxon>Gammaproteobacteria</taxon>
        <taxon>Alteromonadales</taxon>
        <taxon>Pseudoalteromonadaceae</taxon>
        <taxon>Pseudoalteromonas</taxon>
    </lineage>
</organism>
<dbReference type="AlphaFoldDB" id="A0A162B3T7"/>
<dbReference type="InterPro" id="IPR013520">
    <property type="entry name" value="Ribonucl_H"/>
</dbReference>